<dbReference type="Proteomes" id="UP000253918">
    <property type="component" value="Unassembled WGS sequence"/>
</dbReference>
<feature type="domain" description="Methyltransferase type 11" evidence="1">
    <location>
        <begin position="39"/>
        <end position="126"/>
    </location>
</feature>
<evidence type="ECO:0000313" key="3">
    <source>
        <dbReference type="Proteomes" id="UP000253918"/>
    </source>
</evidence>
<keyword evidence="3" id="KW-1185">Reference proteome</keyword>
<dbReference type="AlphaFoldDB" id="A0A369VSK2"/>
<keyword evidence="2" id="KW-0489">Methyltransferase</keyword>
<name>A0A369VSK2_9SPHN</name>
<evidence type="ECO:0000313" key="2">
    <source>
        <dbReference type="EMBL" id="RDE05003.1"/>
    </source>
</evidence>
<accession>A0A369VSK2</accession>
<dbReference type="Gene3D" id="3.40.50.150">
    <property type="entry name" value="Vaccinia Virus protein VP39"/>
    <property type="match status" value="1"/>
</dbReference>
<protein>
    <submittedName>
        <fullName evidence="2">Class I SAM-dependent methyltransferase</fullName>
    </submittedName>
</protein>
<proteinExistence type="predicted"/>
<dbReference type="SUPFAM" id="SSF53335">
    <property type="entry name" value="S-adenosyl-L-methionine-dependent methyltransferases"/>
    <property type="match status" value="1"/>
</dbReference>
<dbReference type="GO" id="GO:0032259">
    <property type="term" value="P:methylation"/>
    <property type="evidence" value="ECO:0007669"/>
    <property type="project" value="UniProtKB-KW"/>
</dbReference>
<comment type="caution">
    <text evidence="2">The sequence shown here is derived from an EMBL/GenBank/DDBJ whole genome shotgun (WGS) entry which is preliminary data.</text>
</comment>
<organism evidence="2 3">
    <name type="scientific">Sphingomonas aracearum</name>
    <dbReference type="NCBI Taxonomy" id="2283317"/>
    <lineage>
        <taxon>Bacteria</taxon>
        <taxon>Pseudomonadati</taxon>
        <taxon>Pseudomonadota</taxon>
        <taxon>Alphaproteobacteria</taxon>
        <taxon>Sphingomonadales</taxon>
        <taxon>Sphingomonadaceae</taxon>
        <taxon>Sphingomonas</taxon>
    </lineage>
</organism>
<dbReference type="InterPro" id="IPR013216">
    <property type="entry name" value="Methyltransf_11"/>
</dbReference>
<dbReference type="RefSeq" id="WP_114688739.1">
    <property type="nucleotide sequence ID" value="NZ_QQNB01000003.1"/>
</dbReference>
<gene>
    <name evidence="2" type="ORF">DVW87_13175</name>
</gene>
<dbReference type="Pfam" id="PF08241">
    <property type="entry name" value="Methyltransf_11"/>
    <property type="match status" value="1"/>
</dbReference>
<reference evidence="2 3" key="1">
    <citation type="submission" date="2018-07" db="EMBL/GenBank/DDBJ databases">
        <title>a novel species of Sphingomonas isolated from the rhizosphere soil of Araceae plant.</title>
        <authorList>
            <person name="Zhiyong W."/>
            <person name="Qinglan Z."/>
            <person name="Zhiwei F."/>
            <person name="Ding X."/>
            <person name="Gejiao W."/>
            <person name="Shixue Z."/>
        </authorList>
    </citation>
    <scope>NUCLEOTIDE SEQUENCE [LARGE SCALE GENOMIC DNA]</scope>
    <source>
        <strain evidence="2 3">WZY 27</strain>
    </source>
</reference>
<dbReference type="EMBL" id="QQNB01000003">
    <property type="protein sequence ID" value="RDE05003.1"/>
    <property type="molecule type" value="Genomic_DNA"/>
</dbReference>
<dbReference type="GO" id="GO:0008757">
    <property type="term" value="F:S-adenosylmethionine-dependent methyltransferase activity"/>
    <property type="evidence" value="ECO:0007669"/>
    <property type="project" value="InterPro"/>
</dbReference>
<sequence>MSDAYHDTRLAEDPKRGAVWRALWRYFFRHRIGAEDTVLDLGAGYCDFVNAVRARRRIALDLWEGITRHAAPGVETIVGTAGDLAALPAKSVDYAFASNLVEHLSQAEFVTMLEALARVLSDRGSFTMLQPNYRYAYKEYFDDYTHVAVYSHISLADLLASCGWQVVEVRKRFLPLTVKSRLPSWGFLIAAYLASPVKPMGKQMLLVAQPRRS</sequence>
<dbReference type="OrthoDB" id="9801609at2"/>
<dbReference type="InterPro" id="IPR029063">
    <property type="entry name" value="SAM-dependent_MTases_sf"/>
</dbReference>
<evidence type="ECO:0000259" key="1">
    <source>
        <dbReference type="Pfam" id="PF08241"/>
    </source>
</evidence>
<keyword evidence="2" id="KW-0808">Transferase</keyword>